<keyword evidence="3" id="KW-1185">Reference proteome</keyword>
<name>A0A1I3J025_9SPIR</name>
<dbReference type="Proteomes" id="UP000182737">
    <property type="component" value="Unassembled WGS sequence"/>
</dbReference>
<dbReference type="GO" id="GO:0071111">
    <property type="term" value="F:cyclic-guanylate-specific phosphodiesterase activity"/>
    <property type="evidence" value="ECO:0007669"/>
    <property type="project" value="InterPro"/>
</dbReference>
<dbReference type="AlphaFoldDB" id="A0A1I3J025"/>
<dbReference type="RefSeq" id="WP_074930624.1">
    <property type="nucleotide sequence ID" value="NZ_FORI01000002.1"/>
</dbReference>
<reference evidence="3" key="1">
    <citation type="submission" date="2016-10" db="EMBL/GenBank/DDBJ databases">
        <authorList>
            <person name="Varghese N."/>
            <person name="Submissions S."/>
        </authorList>
    </citation>
    <scope>NUCLEOTIDE SEQUENCE [LARGE SCALE GENOMIC DNA]</scope>
    <source>
        <strain evidence="3">XBD1002</strain>
    </source>
</reference>
<evidence type="ECO:0000259" key="1">
    <source>
        <dbReference type="PROSITE" id="PS50883"/>
    </source>
</evidence>
<dbReference type="PANTHER" id="PTHR33121:SF70">
    <property type="entry name" value="SIGNALING PROTEIN YKOW"/>
    <property type="match status" value="1"/>
</dbReference>
<evidence type="ECO:0000313" key="3">
    <source>
        <dbReference type="Proteomes" id="UP000182737"/>
    </source>
</evidence>
<dbReference type="PANTHER" id="PTHR33121">
    <property type="entry name" value="CYCLIC DI-GMP PHOSPHODIESTERASE PDEF"/>
    <property type="match status" value="1"/>
</dbReference>
<dbReference type="InterPro" id="IPR035919">
    <property type="entry name" value="EAL_sf"/>
</dbReference>
<dbReference type="Gene3D" id="3.20.20.450">
    <property type="entry name" value="EAL domain"/>
    <property type="match status" value="1"/>
</dbReference>
<organism evidence="2 3">
    <name type="scientific">Treponema bryantii</name>
    <dbReference type="NCBI Taxonomy" id="163"/>
    <lineage>
        <taxon>Bacteria</taxon>
        <taxon>Pseudomonadati</taxon>
        <taxon>Spirochaetota</taxon>
        <taxon>Spirochaetia</taxon>
        <taxon>Spirochaetales</taxon>
        <taxon>Treponemataceae</taxon>
        <taxon>Treponema</taxon>
    </lineage>
</organism>
<dbReference type="SMART" id="SM00052">
    <property type="entry name" value="EAL"/>
    <property type="match status" value="1"/>
</dbReference>
<gene>
    <name evidence="2" type="ORF">SAMN04487775_102236</name>
</gene>
<sequence length="240" mass="28234">MYKENNSIFDVMSKPEKINFAFQPIFEIETGNIYGYEALMRPTPYTPMEVIAEYARLNRLNEIEDFTIYYAAKQFLENNLTGKLFLNSFPSAFVSDEMLDKVHLLVQHRLKSRLVIEMLEYTEFDNHAHNKKTTQFIKSQTDEFVAIDDYGTGKNIDEECIDFYNPDIVKIDRKLISNIHTNLRNQKALIDICNYLQQKGIIILAEGVETQEEYDYLKKYPIKLMQGYFLGKPKIYNDLQ</sequence>
<feature type="domain" description="EAL" evidence="1">
    <location>
        <begin position="1"/>
        <end position="240"/>
    </location>
</feature>
<dbReference type="SUPFAM" id="SSF141868">
    <property type="entry name" value="EAL domain-like"/>
    <property type="match status" value="1"/>
</dbReference>
<protein>
    <submittedName>
        <fullName evidence="2">EAL domain, c-di-GMP-specific phosphodiesterase class I (Or its enzymatically inactive variant)</fullName>
    </submittedName>
</protein>
<dbReference type="EMBL" id="FORI01000002">
    <property type="protein sequence ID" value="SFI53318.1"/>
    <property type="molecule type" value="Genomic_DNA"/>
</dbReference>
<dbReference type="Pfam" id="PF00563">
    <property type="entry name" value="EAL"/>
    <property type="match status" value="1"/>
</dbReference>
<dbReference type="InterPro" id="IPR001633">
    <property type="entry name" value="EAL_dom"/>
</dbReference>
<accession>A0A1I3J025</accession>
<dbReference type="OrthoDB" id="9813903at2"/>
<proteinExistence type="predicted"/>
<dbReference type="PROSITE" id="PS50883">
    <property type="entry name" value="EAL"/>
    <property type="match status" value="1"/>
</dbReference>
<evidence type="ECO:0000313" key="2">
    <source>
        <dbReference type="EMBL" id="SFI53318.1"/>
    </source>
</evidence>
<dbReference type="CDD" id="cd01948">
    <property type="entry name" value="EAL"/>
    <property type="match status" value="1"/>
</dbReference>
<dbReference type="InterPro" id="IPR050706">
    <property type="entry name" value="Cyclic-di-GMP_PDE-like"/>
</dbReference>